<dbReference type="EMBL" id="VFSV01000015">
    <property type="protein sequence ID" value="TRD19866.1"/>
    <property type="molecule type" value="Genomic_DNA"/>
</dbReference>
<proteinExistence type="predicted"/>
<sequence>MAPPLQSALVFASLVDITLSDGGRILGEGLTAVTCVASLLRDLSV</sequence>
<dbReference type="AlphaFoldDB" id="A0A547Q0F2"/>
<reference evidence="1 2" key="1">
    <citation type="submission" date="2019-06" db="EMBL/GenBank/DDBJ databases">
        <title>Paenimaribius caenipelagi gen. nov., sp. nov., isolated from a tidal flat.</title>
        <authorList>
            <person name="Yoon J.-H."/>
        </authorList>
    </citation>
    <scope>NUCLEOTIDE SEQUENCE [LARGE SCALE GENOMIC DNA]</scope>
    <source>
        <strain evidence="1 2">JBTF-M29</strain>
    </source>
</reference>
<dbReference type="OrthoDB" id="9800877at2"/>
<evidence type="ECO:0000313" key="1">
    <source>
        <dbReference type="EMBL" id="TRD19866.1"/>
    </source>
</evidence>
<comment type="caution">
    <text evidence="1">The sequence shown here is derived from an EMBL/GenBank/DDBJ whole genome shotgun (WGS) entry which is preliminary data.</text>
</comment>
<protein>
    <submittedName>
        <fullName evidence="1">Oxidoreductase</fullName>
    </submittedName>
</protein>
<name>A0A547Q0F2_9RHOB</name>
<dbReference type="Proteomes" id="UP000318590">
    <property type="component" value="Unassembled WGS sequence"/>
</dbReference>
<keyword evidence="2" id="KW-1185">Reference proteome</keyword>
<evidence type="ECO:0000313" key="2">
    <source>
        <dbReference type="Proteomes" id="UP000318590"/>
    </source>
</evidence>
<organism evidence="1 2">
    <name type="scientific">Palleronia caenipelagi</name>
    <dbReference type="NCBI Taxonomy" id="2489174"/>
    <lineage>
        <taxon>Bacteria</taxon>
        <taxon>Pseudomonadati</taxon>
        <taxon>Pseudomonadota</taxon>
        <taxon>Alphaproteobacteria</taxon>
        <taxon>Rhodobacterales</taxon>
        <taxon>Roseobacteraceae</taxon>
        <taxon>Palleronia</taxon>
    </lineage>
</organism>
<gene>
    <name evidence="1" type="ORF">FEV53_10485</name>
</gene>
<accession>A0A547Q0F2</accession>